<name>A0ABN9GEJ8_9NEOB</name>
<evidence type="ECO:0000313" key="2">
    <source>
        <dbReference type="EMBL" id="CAI9607829.1"/>
    </source>
</evidence>
<evidence type="ECO:0000313" key="3">
    <source>
        <dbReference type="Proteomes" id="UP001162483"/>
    </source>
</evidence>
<feature type="non-terminal residue" evidence="2">
    <location>
        <position position="1"/>
    </location>
</feature>
<sequence length="70" mass="7911">TPYLRRNSRPRLSITVSWLVITRRPLVISKDLRWGGRLFCLLTVLLPVSLGTLLWIASSVISVKHTDTAP</sequence>
<protein>
    <submittedName>
        <fullName evidence="2">Uncharacterized protein</fullName>
    </submittedName>
</protein>
<gene>
    <name evidence="2" type="ORF">SPARVUS_LOCUS14005498</name>
</gene>
<reference evidence="2" key="1">
    <citation type="submission" date="2023-05" db="EMBL/GenBank/DDBJ databases">
        <authorList>
            <person name="Stuckert A."/>
        </authorList>
    </citation>
    <scope>NUCLEOTIDE SEQUENCE</scope>
</reference>
<dbReference type="EMBL" id="CATNWA010018507">
    <property type="protein sequence ID" value="CAI9607829.1"/>
    <property type="molecule type" value="Genomic_DNA"/>
</dbReference>
<dbReference type="Proteomes" id="UP001162483">
    <property type="component" value="Unassembled WGS sequence"/>
</dbReference>
<keyword evidence="1" id="KW-0472">Membrane</keyword>
<organism evidence="2 3">
    <name type="scientific">Staurois parvus</name>
    <dbReference type="NCBI Taxonomy" id="386267"/>
    <lineage>
        <taxon>Eukaryota</taxon>
        <taxon>Metazoa</taxon>
        <taxon>Chordata</taxon>
        <taxon>Craniata</taxon>
        <taxon>Vertebrata</taxon>
        <taxon>Euteleostomi</taxon>
        <taxon>Amphibia</taxon>
        <taxon>Batrachia</taxon>
        <taxon>Anura</taxon>
        <taxon>Neobatrachia</taxon>
        <taxon>Ranoidea</taxon>
        <taxon>Ranidae</taxon>
        <taxon>Staurois</taxon>
    </lineage>
</organism>
<keyword evidence="1" id="KW-0812">Transmembrane</keyword>
<keyword evidence="3" id="KW-1185">Reference proteome</keyword>
<feature type="transmembrane region" description="Helical" evidence="1">
    <location>
        <begin position="38"/>
        <end position="61"/>
    </location>
</feature>
<proteinExistence type="predicted"/>
<evidence type="ECO:0000256" key="1">
    <source>
        <dbReference type="SAM" id="Phobius"/>
    </source>
</evidence>
<accession>A0ABN9GEJ8</accession>
<comment type="caution">
    <text evidence="2">The sequence shown here is derived from an EMBL/GenBank/DDBJ whole genome shotgun (WGS) entry which is preliminary data.</text>
</comment>
<keyword evidence="1" id="KW-1133">Transmembrane helix</keyword>